<dbReference type="InterPro" id="IPR000742">
    <property type="entry name" value="EGF"/>
</dbReference>
<evidence type="ECO:0000313" key="6">
    <source>
        <dbReference type="Proteomes" id="UP000005408"/>
    </source>
</evidence>
<feature type="domain" description="EGF-like" evidence="4">
    <location>
        <begin position="285"/>
        <end position="317"/>
    </location>
</feature>
<reference evidence="5" key="1">
    <citation type="submission" date="2022-08" db="UniProtKB">
        <authorList>
            <consortium name="EnsemblMetazoa"/>
        </authorList>
    </citation>
    <scope>IDENTIFICATION</scope>
    <source>
        <strain evidence="5">05x7-T-G4-1.051#20</strain>
    </source>
</reference>
<dbReference type="SUPFAM" id="SSF49785">
    <property type="entry name" value="Galactose-binding domain-like"/>
    <property type="match status" value="1"/>
</dbReference>
<keyword evidence="6" id="KW-1185">Reference proteome</keyword>
<organism evidence="5 6">
    <name type="scientific">Magallana gigas</name>
    <name type="common">Pacific oyster</name>
    <name type="synonym">Crassostrea gigas</name>
    <dbReference type="NCBI Taxonomy" id="29159"/>
    <lineage>
        <taxon>Eukaryota</taxon>
        <taxon>Metazoa</taxon>
        <taxon>Spiralia</taxon>
        <taxon>Lophotrochozoa</taxon>
        <taxon>Mollusca</taxon>
        <taxon>Bivalvia</taxon>
        <taxon>Autobranchia</taxon>
        <taxon>Pteriomorphia</taxon>
        <taxon>Ostreida</taxon>
        <taxon>Ostreoidea</taxon>
        <taxon>Ostreidae</taxon>
        <taxon>Magallana</taxon>
    </lineage>
</organism>
<keyword evidence="1" id="KW-0245">EGF-like domain</keyword>
<feature type="transmembrane region" description="Helical" evidence="2">
    <location>
        <begin position="428"/>
        <end position="450"/>
    </location>
</feature>
<dbReference type="Gene3D" id="2.60.120.260">
    <property type="entry name" value="Galactose-binding domain-like"/>
    <property type="match status" value="1"/>
</dbReference>
<dbReference type="OrthoDB" id="6156466at2759"/>
<evidence type="ECO:0000256" key="3">
    <source>
        <dbReference type="SAM" id="SignalP"/>
    </source>
</evidence>
<evidence type="ECO:0000256" key="2">
    <source>
        <dbReference type="SAM" id="Phobius"/>
    </source>
</evidence>
<dbReference type="Proteomes" id="UP000005408">
    <property type="component" value="Unassembled WGS sequence"/>
</dbReference>
<dbReference type="GO" id="GO:0005044">
    <property type="term" value="F:scavenger receptor activity"/>
    <property type="evidence" value="ECO:0007669"/>
    <property type="project" value="InterPro"/>
</dbReference>
<feature type="domain" description="EGF-like" evidence="4">
    <location>
        <begin position="374"/>
        <end position="411"/>
    </location>
</feature>
<keyword evidence="3" id="KW-0732">Signal</keyword>
<dbReference type="EnsemblMetazoa" id="G9299.1">
    <property type="protein sequence ID" value="G9299.1:cds"/>
    <property type="gene ID" value="G9299"/>
</dbReference>
<feature type="signal peptide" evidence="3">
    <location>
        <begin position="1"/>
        <end position="16"/>
    </location>
</feature>
<accession>A0A8W8P5L5</accession>
<keyword evidence="2" id="KW-1133">Transmembrane helix</keyword>
<feature type="domain" description="EGF-like" evidence="4">
    <location>
        <begin position="194"/>
        <end position="224"/>
    </location>
</feature>
<keyword evidence="2" id="KW-0812">Transmembrane</keyword>
<feature type="domain" description="EGF-like" evidence="4">
    <location>
        <begin position="328"/>
        <end position="363"/>
    </location>
</feature>
<evidence type="ECO:0000313" key="5">
    <source>
        <dbReference type="EnsemblMetazoa" id="G9299.1:cds"/>
    </source>
</evidence>
<dbReference type="PANTHER" id="PTHR24043">
    <property type="entry name" value="SCAVENGER RECEPTOR CLASS F"/>
    <property type="match status" value="1"/>
</dbReference>
<feature type="domain" description="EGF-like" evidence="4">
    <location>
        <begin position="248"/>
        <end position="283"/>
    </location>
</feature>
<keyword evidence="2" id="KW-0472">Membrane</keyword>
<protein>
    <recommendedName>
        <fullName evidence="4">EGF-like domain-containing protein</fullName>
    </recommendedName>
</protein>
<dbReference type="InterPro" id="IPR008979">
    <property type="entry name" value="Galactose-bd-like_sf"/>
</dbReference>
<dbReference type="SMART" id="SM00181">
    <property type="entry name" value="EGF"/>
    <property type="match status" value="5"/>
</dbReference>
<proteinExistence type="predicted"/>
<dbReference type="AlphaFoldDB" id="A0A8W8P5L5"/>
<dbReference type="PANTHER" id="PTHR24043:SF8">
    <property type="entry name" value="EGF-LIKE DOMAIN-CONTAINING PROTEIN"/>
    <property type="match status" value="1"/>
</dbReference>
<dbReference type="Gene3D" id="2.170.300.10">
    <property type="entry name" value="Tie2 ligand-binding domain superfamily"/>
    <property type="match status" value="1"/>
</dbReference>
<feature type="chain" id="PRO_5036499066" description="EGF-like domain-containing protein" evidence="3">
    <location>
        <begin position="17"/>
        <end position="502"/>
    </location>
</feature>
<sequence>MVWLLFISEFVCQVKAYENIALLKPAWQQYPYPGRPEFGADRAVDGNKSDLSAHGGQCAISANSKSTAEWRVDLGNVLSIHHIFIQYRTDNLAWGEMSQHASRFLGFSLYISNTTSREAGKQCFKDTNYTLTTIPNQINISCAEHGRYVIYHNNRTHPPYPAGYSTDGGYIELCEVEVYGCPTPGFYGDDCSLPCPQNCQEGHCDIENGTCLGCIPGYKGAECDQKCSGHTYGQECSRICGNCRNWEDCDYLNGSCPHGCNKGTMGINCDIACPHGVYGKNCEQKCSIHCGVPGKCDRVTGDCEKGCQVGWKGSTCDAKCNGGTFGKDCSNQCGFCLKKERCNYKDGSCLHGCDSGYHGLQCRHVCNNNTYGFNCSLTCGNCLYVYGEQCHHVTGQCPRGCDVGFQGKLCNEVNDESSSSRLQLSYELYSFVSLFCVSALINICLVFRVIRNKSKKSQHQKEITNVGTSRSFEISNSVYIANNSAYDGPEEDLTNFDYDVLN</sequence>
<evidence type="ECO:0000259" key="4">
    <source>
        <dbReference type="SMART" id="SM00181"/>
    </source>
</evidence>
<dbReference type="InterPro" id="IPR042635">
    <property type="entry name" value="MEGF10/SREC1/2-like"/>
</dbReference>
<evidence type="ECO:0000256" key="1">
    <source>
        <dbReference type="ARBA" id="ARBA00022536"/>
    </source>
</evidence>
<name>A0A8W8P5L5_MAGGI</name>